<organism evidence="1 2">
    <name type="scientific">Aureobasidium melanogenum</name>
    <name type="common">Aureobasidium pullulans var. melanogenum</name>
    <dbReference type="NCBI Taxonomy" id="46634"/>
    <lineage>
        <taxon>Eukaryota</taxon>
        <taxon>Fungi</taxon>
        <taxon>Dikarya</taxon>
        <taxon>Ascomycota</taxon>
        <taxon>Pezizomycotina</taxon>
        <taxon>Dothideomycetes</taxon>
        <taxon>Dothideomycetidae</taxon>
        <taxon>Dothideales</taxon>
        <taxon>Saccotheciaceae</taxon>
        <taxon>Aureobasidium</taxon>
    </lineage>
</organism>
<comment type="caution">
    <text evidence="1">The sequence shown here is derived from an EMBL/GenBank/DDBJ whole genome shotgun (WGS) entry which is preliminary data.</text>
</comment>
<feature type="non-terminal residue" evidence="1">
    <location>
        <position position="193"/>
    </location>
</feature>
<reference evidence="1" key="1">
    <citation type="journal article" date="2021" name="J Fungi (Basel)">
        <title>Virulence traits and population genomics of the black yeast Aureobasidium melanogenum.</title>
        <authorList>
            <person name="Cernosa A."/>
            <person name="Sun X."/>
            <person name="Gostincar C."/>
            <person name="Fang C."/>
            <person name="Gunde-Cimerman N."/>
            <person name="Song Z."/>
        </authorList>
    </citation>
    <scope>NUCLEOTIDE SEQUENCE</scope>
    <source>
        <strain evidence="1">EXF-9298</strain>
    </source>
</reference>
<protein>
    <submittedName>
        <fullName evidence="1">Uncharacterized protein</fullName>
    </submittedName>
</protein>
<evidence type="ECO:0000313" key="2">
    <source>
        <dbReference type="Proteomes" id="UP000729357"/>
    </source>
</evidence>
<evidence type="ECO:0000313" key="1">
    <source>
        <dbReference type="EMBL" id="KAG9987899.1"/>
    </source>
</evidence>
<sequence length="193" mass="20298">MGNQQSLETGQSVRIANLTEIPLVYVISQVGPLYWGVIQPGERVTRCTGRVWFTVQCYPYNGKNEPQTGDAVVATLFPTLIGLAVVVSGGLAFAGAAAAAAPLAGTAQATLASLLPLSEAPLVVGAMAGGAAASTTYKVGQTVYSIVKKEELEHSLKPARKTGHYANGDWIHVHGGPKKDVPSYQWEPLHFVA</sequence>
<reference evidence="1" key="2">
    <citation type="submission" date="2021-08" db="EMBL/GenBank/DDBJ databases">
        <authorList>
            <person name="Gostincar C."/>
            <person name="Sun X."/>
            <person name="Song Z."/>
            <person name="Gunde-Cimerman N."/>
        </authorList>
    </citation>
    <scope>NUCLEOTIDE SEQUENCE</scope>
    <source>
        <strain evidence="1">EXF-9298</strain>
    </source>
</reference>
<gene>
    <name evidence="1" type="ORF">KCU98_g3019</name>
</gene>
<accession>A0A9P8G2R4</accession>
<keyword evidence="2" id="KW-1185">Reference proteome</keyword>
<dbReference type="Proteomes" id="UP000729357">
    <property type="component" value="Unassembled WGS sequence"/>
</dbReference>
<dbReference type="EMBL" id="JAHFXS010000190">
    <property type="protein sequence ID" value="KAG9987899.1"/>
    <property type="molecule type" value="Genomic_DNA"/>
</dbReference>
<proteinExistence type="predicted"/>
<name>A0A9P8G2R4_AURME</name>
<dbReference type="AlphaFoldDB" id="A0A9P8G2R4"/>